<organism evidence="1 2">
    <name type="scientific">Corynebacterium amycolatum</name>
    <dbReference type="NCBI Taxonomy" id="43765"/>
    <lineage>
        <taxon>Bacteria</taxon>
        <taxon>Bacillati</taxon>
        <taxon>Actinomycetota</taxon>
        <taxon>Actinomycetes</taxon>
        <taxon>Mycobacteriales</taxon>
        <taxon>Corynebacteriaceae</taxon>
        <taxon>Corynebacterium</taxon>
    </lineage>
</organism>
<sequence length="49" mass="5290">MFPSQHSGHGECLDIANFDSMVDEVVAGVREAPTFWQSISAYGMPLSSS</sequence>
<gene>
    <name evidence="1" type="ORF">QP460_010765</name>
</gene>
<reference evidence="1" key="2">
    <citation type="submission" date="2024-05" db="EMBL/GenBank/DDBJ databases">
        <authorList>
            <person name="Wolfe A."/>
        </authorList>
    </citation>
    <scope>NUCLEOTIDE SEQUENCE</scope>
    <source>
        <strain evidence="1">UMB1064</strain>
    </source>
</reference>
<accession>A0AAW9T044</accession>
<reference evidence="1" key="1">
    <citation type="submission" date="2023-05" db="EMBL/GenBank/DDBJ databases">
        <authorList>
            <person name="Du J."/>
        </authorList>
    </citation>
    <scope>NUCLEOTIDE SEQUENCE</scope>
    <source>
        <strain evidence="1">UMB1064</strain>
    </source>
</reference>
<dbReference type="RefSeq" id="WP_246817631.1">
    <property type="nucleotide sequence ID" value="NZ_JALXMX010000011.1"/>
</dbReference>
<dbReference type="Proteomes" id="UP001223646">
    <property type="component" value="Unassembled WGS sequence"/>
</dbReference>
<proteinExistence type="predicted"/>
<evidence type="ECO:0000313" key="1">
    <source>
        <dbReference type="EMBL" id="MEO3718061.1"/>
    </source>
</evidence>
<name>A0AAW9T044_CORAY</name>
<comment type="caution">
    <text evidence="1">The sequence shown here is derived from an EMBL/GenBank/DDBJ whole genome shotgun (WGS) entry which is preliminary data.</text>
</comment>
<dbReference type="AlphaFoldDB" id="A0AAW9T044"/>
<protein>
    <submittedName>
        <fullName evidence="1">Uncharacterized protein</fullName>
    </submittedName>
</protein>
<evidence type="ECO:0000313" key="2">
    <source>
        <dbReference type="Proteomes" id="UP001223646"/>
    </source>
</evidence>
<dbReference type="EMBL" id="JASOOY020000034">
    <property type="protein sequence ID" value="MEO3718061.1"/>
    <property type="molecule type" value="Genomic_DNA"/>
</dbReference>